<dbReference type="PANTHER" id="PTHR31371">
    <property type="entry name" value="BNAC09G50660D PROTEIN"/>
    <property type="match status" value="1"/>
</dbReference>
<dbReference type="EMBL" id="JAAIUW010000006">
    <property type="protein sequence ID" value="KAF7825637.1"/>
    <property type="molecule type" value="Genomic_DNA"/>
</dbReference>
<dbReference type="Proteomes" id="UP000634136">
    <property type="component" value="Unassembled WGS sequence"/>
</dbReference>
<comment type="caution">
    <text evidence="2">The sequence shown here is derived from an EMBL/GenBank/DDBJ whole genome shotgun (WGS) entry which is preliminary data.</text>
</comment>
<name>A0A834WJU6_9FABA</name>
<keyword evidence="3" id="KW-1185">Reference proteome</keyword>
<dbReference type="GO" id="GO:0045927">
    <property type="term" value="P:positive regulation of growth"/>
    <property type="evidence" value="ECO:0007669"/>
    <property type="project" value="InterPro"/>
</dbReference>
<proteinExistence type="predicted"/>
<accession>A0A834WJU6</accession>
<evidence type="ECO:0000313" key="3">
    <source>
        <dbReference type="Proteomes" id="UP000634136"/>
    </source>
</evidence>
<dbReference type="InterPro" id="IPR021864">
    <property type="entry name" value="DUF3475"/>
</dbReference>
<gene>
    <name evidence="2" type="ORF">G2W53_016801</name>
</gene>
<evidence type="ECO:0000259" key="1">
    <source>
        <dbReference type="Pfam" id="PF11961"/>
    </source>
</evidence>
<sequence length="390" mass="44198">MVAEHYYFFHHKPPPSSTLGILAFHAANTMRRLIALYNSLTDAEILALRTHTLTSKGIAYLNSKQECFLLNLACAERLEDLDHTAATVSRLSQKCANPGFNRFDLVYADLKRGVIGDAAAGKLEFNSRRVLKSVEKMEKLVLATGDLHVAMECLSDMEASKKKLSKICKVSMEDFCDQIAFQRKRVSHYKNVSLWNQTFDKTVTLMGRVICVVYTRICSVFGPYISGYCPSSFENDSYCLLEHRELYESNHRLTNRVSKSGPIPRAKKSGVIRFASEEIARNNRVSRMASGSTVGGSGLSTRYASVVLLAERFLHAPETVGERERGELPVARDTVRWQEERSMERQRYDTRPTTLLVQTLHYSDLDKAEAAIVEVLVGLSCVYRYEKRRR</sequence>
<evidence type="ECO:0000313" key="2">
    <source>
        <dbReference type="EMBL" id="KAF7825637.1"/>
    </source>
</evidence>
<dbReference type="PANTHER" id="PTHR31371:SF13">
    <property type="entry name" value="OS05G0457600 PROTEIN"/>
    <property type="match status" value="1"/>
</dbReference>
<reference evidence="2" key="1">
    <citation type="submission" date="2020-09" db="EMBL/GenBank/DDBJ databases">
        <title>Genome-Enabled Discovery of Anthraquinone Biosynthesis in Senna tora.</title>
        <authorList>
            <person name="Kang S.-H."/>
            <person name="Pandey R.P."/>
            <person name="Lee C.-M."/>
            <person name="Sim J.-S."/>
            <person name="Jeong J.-T."/>
            <person name="Choi B.-S."/>
            <person name="Jung M."/>
            <person name="Ginzburg D."/>
            <person name="Zhao K."/>
            <person name="Won S.Y."/>
            <person name="Oh T.-J."/>
            <person name="Yu Y."/>
            <person name="Kim N.-H."/>
            <person name="Lee O.R."/>
            <person name="Lee T.-H."/>
            <person name="Bashyal P."/>
            <person name="Kim T.-S."/>
            <person name="Lee W.-H."/>
            <person name="Kawkins C."/>
            <person name="Kim C.-K."/>
            <person name="Kim J.S."/>
            <person name="Ahn B.O."/>
            <person name="Rhee S.Y."/>
            <person name="Sohng J.K."/>
        </authorList>
    </citation>
    <scope>NUCLEOTIDE SEQUENCE</scope>
    <source>
        <tissue evidence="2">Leaf</tissue>
    </source>
</reference>
<dbReference type="OrthoDB" id="673374at2759"/>
<feature type="domain" description="DUF3475" evidence="1">
    <location>
        <begin position="21"/>
        <end position="76"/>
    </location>
</feature>
<dbReference type="Pfam" id="PF11961">
    <property type="entry name" value="DUF3475"/>
    <property type="match status" value="1"/>
</dbReference>
<protein>
    <submittedName>
        <fullName evidence="2">Avr9/Cf-9 rapidly elicited protein</fullName>
    </submittedName>
</protein>
<dbReference type="AlphaFoldDB" id="A0A834WJU6"/>
<organism evidence="2 3">
    <name type="scientific">Senna tora</name>
    <dbReference type="NCBI Taxonomy" id="362788"/>
    <lineage>
        <taxon>Eukaryota</taxon>
        <taxon>Viridiplantae</taxon>
        <taxon>Streptophyta</taxon>
        <taxon>Embryophyta</taxon>
        <taxon>Tracheophyta</taxon>
        <taxon>Spermatophyta</taxon>
        <taxon>Magnoliopsida</taxon>
        <taxon>eudicotyledons</taxon>
        <taxon>Gunneridae</taxon>
        <taxon>Pentapetalae</taxon>
        <taxon>rosids</taxon>
        <taxon>fabids</taxon>
        <taxon>Fabales</taxon>
        <taxon>Fabaceae</taxon>
        <taxon>Caesalpinioideae</taxon>
        <taxon>Cassia clade</taxon>
        <taxon>Senna</taxon>
    </lineage>
</organism>